<feature type="domain" description="DNA primase/polymerase bifunctional N-terminal" evidence="2">
    <location>
        <begin position="37"/>
        <end position="215"/>
    </location>
</feature>
<reference evidence="3 4" key="1">
    <citation type="submission" date="2018-06" db="EMBL/GenBank/DDBJ databases">
        <title>Streptacidiphilus pinicola sp. nov., isolated from pine grove soil.</title>
        <authorList>
            <person name="Roh S.G."/>
            <person name="Park S."/>
            <person name="Kim M.-K."/>
            <person name="Yun B.-R."/>
            <person name="Park J."/>
            <person name="Kim M.J."/>
            <person name="Kim Y.S."/>
            <person name="Kim S.B."/>
        </authorList>
    </citation>
    <scope>NUCLEOTIDE SEQUENCE [LARGE SCALE GENOMIC DNA]</scope>
    <source>
        <strain evidence="3 4">MMS16-CNU450</strain>
    </source>
</reference>
<feature type="region of interest" description="Disordered" evidence="1">
    <location>
        <begin position="156"/>
        <end position="176"/>
    </location>
</feature>
<dbReference type="AlphaFoldDB" id="A0A2X0ICN0"/>
<evidence type="ECO:0000256" key="1">
    <source>
        <dbReference type="SAM" id="MobiDB-lite"/>
    </source>
</evidence>
<dbReference type="InterPro" id="IPR015330">
    <property type="entry name" value="DNA_primase/pol_bifunc_N"/>
</dbReference>
<name>A0A2X0ICN0_9ACTN</name>
<dbReference type="Pfam" id="PF09250">
    <property type="entry name" value="Prim-Pol"/>
    <property type="match status" value="1"/>
</dbReference>
<keyword evidence="4" id="KW-1185">Reference proteome</keyword>
<dbReference type="Proteomes" id="UP000248889">
    <property type="component" value="Unassembled WGS sequence"/>
</dbReference>
<dbReference type="OrthoDB" id="3397040at2"/>
<accession>A0A2X0ICN0</accession>
<feature type="compositionally biased region" description="Basic and acidic residues" evidence="1">
    <location>
        <begin position="163"/>
        <end position="176"/>
    </location>
</feature>
<comment type="caution">
    <text evidence="3">The sequence shown here is derived from an EMBL/GenBank/DDBJ whole genome shotgun (WGS) entry which is preliminary data.</text>
</comment>
<proteinExistence type="predicted"/>
<protein>
    <submittedName>
        <fullName evidence="3">DNA primase</fullName>
    </submittedName>
</protein>
<sequence>MESAGNVGAWWRRWLRLGGRPAEADVAAERARRLRVLLDAARAGFPVAPAAHAVDFSCSCDRVGCPAPAQHPLSFAWQSQATTDFDQITRWLARDPDANAITPTGRVHDVLDVPAEAGRLALERLAESGIAAGPVAAVDETRWLFFTTSRSPQDEDEWWTSELDSHPEDEQDEHPGLRWHTRGSYVLLPPSRLVDGTEVGWVRGPDHPLPDPLRLLDVLTDACAEIGAPALGEQWLIR</sequence>
<evidence type="ECO:0000313" key="4">
    <source>
        <dbReference type="Proteomes" id="UP000248889"/>
    </source>
</evidence>
<gene>
    <name evidence="3" type="ORF">DN069_25925</name>
</gene>
<evidence type="ECO:0000313" key="3">
    <source>
        <dbReference type="EMBL" id="RAG82742.1"/>
    </source>
</evidence>
<dbReference type="EMBL" id="QKYN01000105">
    <property type="protein sequence ID" value="RAG82742.1"/>
    <property type="molecule type" value="Genomic_DNA"/>
</dbReference>
<organism evidence="3 4">
    <name type="scientific">Streptacidiphilus pinicola</name>
    <dbReference type="NCBI Taxonomy" id="2219663"/>
    <lineage>
        <taxon>Bacteria</taxon>
        <taxon>Bacillati</taxon>
        <taxon>Actinomycetota</taxon>
        <taxon>Actinomycetes</taxon>
        <taxon>Kitasatosporales</taxon>
        <taxon>Streptomycetaceae</taxon>
        <taxon>Streptacidiphilus</taxon>
    </lineage>
</organism>
<dbReference type="SMART" id="SM00943">
    <property type="entry name" value="Prim-Pol"/>
    <property type="match status" value="1"/>
</dbReference>
<evidence type="ECO:0000259" key="2">
    <source>
        <dbReference type="SMART" id="SM00943"/>
    </source>
</evidence>